<evidence type="ECO:0000313" key="3">
    <source>
        <dbReference type="EMBL" id="KAF1769743.1"/>
    </source>
</evidence>
<keyword evidence="2" id="KW-0472">Membrane</keyword>
<organism evidence="3 4">
    <name type="scientific">Caenorhabditis remanei</name>
    <name type="common">Caenorhabditis vulgaris</name>
    <dbReference type="NCBI Taxonomy" id="31234"/>
    <lineage>
        <taxon>Eukaryota</taxon>
        <taxon>Metazoa</taxon>
        <taxon>Ecdysozoa</taxon>
        <taxon>Nematoda</taxon>
        <taxon>Chromadorea</taxon>
        <taxon>Rhabditida</taxon>
        <taxon>Rhabditina</taxon>
        <taxon>Rhabditomorpha</taxon>
        <taxon>Rhabditoidea</taxon>
        <taxon>Rhabditidae</taxon>
        <taxon>Peloderinae</taxon>
        <taxon>Caenorhabditis</taxon>
    </lineage>
</organism>
<gene>
    <name evidence="3" type="ORF">GCK72_001560</name>
</gene>
<dbReference type="RefSeq" id="XP_003097700.2">
    <property type="nucleotide sequence ID" value="XM_003097652.2"/>
</dbReference>
<feature type="region of interest" description="Disordered" evidence="1">
    <location>
        <begin position="65"/>
        <end position="100"/>
    </location>
</feature>
<proteinExistence type="predicted"/>
<dbReference type="AlphaFoldDB" id="A0A6A5HU41"/>
<name>A0A6A5HU41_CAERE</name>
<dbReference type="KEGG" id="crq:GCK72_001560"/>
<dbReference type="EMBL" id="WUAV01000001">
    <property type="protein sequence ID" value="KAF1769743.1"/>
    <property type="molecule type" value="Genomic_DNA"/>
</dbReference>
<evidence type="ECO:0000256" key="2">
    <source>
        <dbReference type="SAM" id="Phobius"/>
    </source>
</evidence>
<comment type="caution">
    <text evidence="3">The sequence shown here is derived from an EMBL/GenBank/DDBJ whole genome shotgun (WGS) entry which is preliminary data.</text>
</comment>
<evidence type="ECO:0000313" key="4">
    <source>
        <dbReference type="Proteomes" id="UP000483820"/>
    </source>
</evidence>
<evidence type="ECO:0000256" key="1">
    <source>
        <dbReference type="SAM" id="MobiDB-lite"/>
    </source>
</evidence>
<accession>A0A6A5HU41</accession>
<feature type="transmembrane region" description="Helical" evidence="2">
    <location>
        <begin position="15"/>
        <end position="36"/>
    </location>
</feature>
<dbReference type="GeneID" id="9826883"/>
<feature type="compositionally biased region" description="Pro residues" evidence="1">
    <location>
        <begin position="71"/>
        <end position="87"/>
    </location>
</feature>
<dbReference type="Proteomes" id="UP000483820">
    <property type="component" value="Chromosome I"/>
</dbReference>
<reference evidence="3 4" key="1">
    <citation type="submission" date="2019-12" db="EMBL/GenBank/DDBJ databases">
        <title>Chromosome-level assembly of the Caenorhabditis remanei genome.</title>
        <authorList>
            <person name="Teterina A.A."/>
            <person name="Willis J.H."/>
            <person name="Phillips P.C."/>
        </authorList>
    </citation>
    <scope>NUCLEOTIDE SEQUENCE [LARGE SCALE GENOMIC DNA]</scope>
    <source>
        <strain evidence="3 4">PX506</strain>
        <tissue evidence="3">Whole organism</tissue>
    </source>
</reference>
<dbReference type="CTD" id="9826883"/>
<keyword evidence="2" id="KW-0812">Transmembrane</keyword>
<sequence length="100" mass="11277">MSSDAVPWISRDSTIRGVGIVLSMFFICLFFLYLCVEGMSKKRRSTPKPPVFDSDDENMEILRRTSELPDLTPPPAYEVLKEPPPPSYNSVLGNIGRNEI</sequence>
<protein>
    <submittedName>
        <fullName evidence="3">Uncharacterized protein</fullName>
    </submittedName>
</protein>
<keyword evidence="2" id="KW-1133">Transmembrane helix</keyword>